<gene>
    <name evidence="4" type="ORF">CcaverHIS019_0701470</name>
</gene>
<evidence type="ECO:0000313" key="5">
    <source>
        <dbReference type="Proteomes" id="UP001233271"/>
    </source>
</evidence>
<keyword evidence="2" id="KW-1133">Transmembrane helix</keyword>
<dbReference type="RefSeq" id="XP_060459840.1">
    <property type="nucleotide sequence ID" value="XM_060603558.1"/>
</dbReference>
<feature type="region of interest" description="Disordered" evidence="1">
    <location>
        <begin position="507"/>
        <end position="553"/>
    </location>
</feature>
<keyword evidence="3" id="KW-0732">Signal</keyword>
<dbReference type="Proteomes" id="UP001233271">
    <property type="component" value="Chromosome 7a"/>
</dbReference>
<evidence type="ECO:0000313" key="4">
    <source>
        <dbReference type="EMBL" id="BEI94575.1"/>
    </source>
</evidence>
<feature type="transmembrane region" description="Helical" evidence="2">
    <location>
        <begin position="384"/>
        <end position="407"/>
    </location>
</feature>
<keyword evidence="2" id="KW-0472">Membrane</keyword>
<feature type="chain" id="PRO_5041210207" description="Mid2 domain-containing protein" evidence="3">
    <location>
        <begin position="19"/>
        <end position="553"/>
    </location>
</feature>
<proteinExistence type="predicted"/>
<reference evidence="4" key="1">
    <citation type="journal article" date="2023" name="BMC Genomics">
        <title>Chromosome-level genome assemblies of Cutaneotrichosporon spp. (Trichosporonales, Basidiomycota) reveal imbalanced evolution between nucleotide sequences and chromosome synteny.</title>
        <authorList>
            <person name="Kobayashi Y."/>
            <person name="Kayamori A."/>
            <person name="Aoki K."/>
            <person name="Shiwa Y."/>
            <person name="Matsutani M."/>
            <person name="Fujita N."/>
            <person name="Sugita T."/>
            <person name="Iwasaki W."/>
            <person name="Tanaka N."/>
            <person name="Takashima M."/>
        </authorList>
    </citation>
    <scope>NUCLEOTIDE SEQUENCE</scope>
    <source>
        <strain evidence="4">HIS019</strain>
    </source>
</reference>
<name>A0AA48QYS2_9TREE</name>
<evidence type="ECO:0008006" key="6">
    <source>
        <dbReference type="Google" id="ProtNLM"/>
    </source>
</evidence>
<evidence type="ECO:0000256" key="2">
    <source>
        <dbReference type="SAM" id="Phobius"/>
    </source>
</evidence>
<protein>
    <recommendedName>
        <fullName evidence="6">Mid2 domain-containing protein</fullName>
    </recommendedName>
</protein>
<dbReference type="KEGG" id="ccac:CcaHIS019_0701470"/>
<accession>A0AA48QYS2</accession>
<dbReference type="AlphaFoldDB" id="A0AA48QYS2"/>
<feature type="signal peptide" evidence="3">
    <location>
        <begin position="1"/>
        <end position="18"/>
    </location>
</feature>
<evidence type="ECO:0000256" key="3">
    <source>
        <dbReference type="SAM" id="SignalP"/>
    </source>
</evidence>
<keyword evidence="5" id="KW-1185">Reference proteome</keyword>
<sequence length="553" mass="58353">MLTFAWLAGALLARWVIATSTPITFDSYTPQLLYKPDSTNNTGQGPSWNASFTGISWADRQDKRGGKIGVGQGYHWALGTVNGPSVSITFYGTGAEFFGYWGYLDNGTVSDGAGGDGFGMTSLSLTGGPDALQDVPSNGTMSGVGRPVSLGKYSDLSRGTYTVTMHATGGIVSFTHVVIQMDVGGSASAVTQAVANPSIYDPYIVNSDNSLGINPKFGRFMGPPGGSTVNGTTGSWAGQSSDDNKRVGSKVAQETVHINLGVGNNFLAINGTVNTNHGMFRVEVDPAPSGLQSQQEMWASTSWQVLDTVLFATGLDPDTEYSVTLTNVQGQDGQASSYNVWFDLTSLTLWKVPTTSTAKATGIIGQDPGTLDNGKKNSPPIGPIVGGVVGGVAVLVGAGLAAWYFFLRRRKSSEDRLFEGEPVSYMSTPYVGREDPNEPPSMIDPYDVQPYGVQPTSPTMSGVMSLSDGSATYNTSHRGSGAGLMWNTPIIHQEPQHHLATDAGPFRGATPMGEMPPTYNPTWSDGGRPDAPNWPSGLDEKRRHSAAQSSVAT</sequence>
<dbReference type="EMBL" id="AP028218">
    <property type="protein sequence ID" value="BEI94575.1"/>
    <property type="molecule type" value="Genomic_DNA"/>
</dbReference>
<organism evidence="4 5">
    <name type="scientific">Cutaneotrichosporon cavernicola</name>
    <dbReference type="NCBI Taxonomy" id="279322"/>
    <lineage>
        <taxon>Eukaryota</taxon>
        <taxon>Fungi</taxon>
        <taxon>Dikarya</taxon>
        <taxon>Basidiomycota</taxon>
        <taxon>Agaricomycotina</taxon>
        <taxon>Tremellomycetes</taxon>
        <taxon>Trichosporonales</taxon>
        <taxon>Trichosporonaceae</taxon>
        <taxon>Cutaneotrichosporon</taxon>
    </lineage>
</organism>
<dbReference type="GeneID" id="85498445"/>
<evidence type="ECO:0000256" key="1">
    <source>
        <dbReference type="SAM" id="MobiDB-lite"/>
    </source>
</evidence>
<keyword evidence="2" id="KW-0812">Transmembrane</keyword>